<dbReference type="EMBL" id="JBBKYA010000003">
    <property type="protein sequence ID" value="MFD3275632.1"/>
    <property type="molecule type" value="Genomic_DNA"/>
</dbReference>
<dbReference type="Gene3D" id="3.30.420.10">
    <property type="entry name" value="Ribonuclease H-like superfamily/Ribonuclease H"/>
    <property type="match status" value="1"/>
</dbReference>
<sequence>MKKSKFTEPQIIFAIKQYESGTRVEEVCRQLGISQATFFNWKKKYGNLGISELRKLRQLEDENNQLKKLVADLSLDKQMLQDVIKKKALTTTYRRELSEWLIENYRISVSRACMCMLLARSIYYYTSKPREDRLLRMRIHEIANTRIRFGFRRICTVLRREGFADNHKRIYRIYKEEGLNLRRKRPRRNRSGAHRLERVENTSINKVWSMDFLQDALYNGTRFRILSVVDNYSKKCLQLFVGKSLKGQDVADQLEQIKQDENCIPDRIQCDNGSEFISKEVDRWAYENKVTIDFSRPGKPTDNPYIESFNGKFRDECLSINWFLNLEDAKEKIEAWKWDYNLFRPHSSLNNLSPQEFIILHENNPETPV</sequence>
<keyword evidence="3" id="KW-1185">Reference proteome</keyword>
<dbReference type="InterPro" id="IPR001584">
    <property type="entry name" value="Integrase_cat-core"/>
</dbReference>
<proteinExistence type="predicted"/>
<dbReference type="Pfam" id="PF13683">
    <property type="entry name" value="rve_3"/>
    <property type="match status" value="1"/>
</dbReference>
<reference evidence="2 3" key="1">
    <citation type="submission" date="2024-03" db="EMBL/GenBank/DDBJ databases">
        <title>Aquirufa genome sequencing.</title>
        <authorList>
            <person name="Pitt A."/>
            <person name="Hahn M.W."/>
        </authorList>
    </citation>
    <scope>NUCLEOTIDE SEQUENCE [LARGE SCALE GENOMIC DNA]</scope>
    <source>
        <strain evidence="2 3">PLAD-142S6K</strain>
    </source>
</reference>
<comment type="caution">
    <text evidence="2">The sequence shown here is derived from an EMBL/GenBank/DDBJ whole genome shotgun (WGS) entry which is preliminary data.</text>
</comment>
<evidence type="ECO:0000259" key="1">
    <source>
        <dbReference type="PROSITE" id="PS50994"/>
    </source>
</evidence>
<dbReference type="InterPro" id="IPR002514">
    <property type="entry name" value="Transposase_8"/>
</dbReference>
<dbReference type="InterPro" id="IPR012337">
    <property type="entry name" value="RNaseH-like_sf"/>
</dbReference>
<organism evidence="2 3">
    <name type="scientific">Aquirufa echingensis</name>
    <dbReference type="NCBI Taxonomy" id="3096516"/>
    <lineage>
        <taxon>Bacteria</taxon>
        <taxon>Pseudomonadati</taxon>
        <taxon>Bacteroidota</taxon>
        <taxon>Cytophagia</taxon>
        <taxon>Cytophagales</taxon>
        <taxon>Flectobacillaceae</taxon>
        <taxon>Aquirufa</taxon>
    </lineage>
</organism>
<dbReference type="SUPFAM" id="SSF46689">
    <property type="entry name" value="Homeodomain-like"/>
    <property type="match status" value="1"/>
</dbReference>
<evidence type="ECO:0000313" key="2">
    <source>
        <dbReference type="EMBL" id="MFD3275632.1"/>
    </source>
</evidence>
<dbReference type="PROSITE" id="PS50994">
    <property type="entry name" value="INTEGRASE"/>
    <property type="match status" value="1"/>
</dbReference>
<accession>A0ABW6CXH1</accession>
<dbReference type="InterPro" id="IPR048020">
    <property type="entry name" value="Transpos_IS3"/>
</dbReference>
<dbReference type="Pfam" id="PF01527">
    <property type="entry name" value="HTH_Tnp_1"/>
    <property type="match status" value="1"/>
</dbReference>
<dbReference type="InterPro" id="IPR036397">
    <property type="entry name" value="RNaseH_sf"/>
</dbReference>
<evidence type="ECO:0000313" key="3">
    <source>
        <dbReference type="Proteomes" id="UP001598114"/>
    </source>
</evidence>
<protein>
    <submittedName>
        <fullName evidence="2">IS3 family transposase</fullName>
    </submittedName>
</protein>
<dbReference type="InterPro" id="IPR025948">
    <property type="entry name" value="HTH-like_dom"/>
</dbReference>
<name>A0ABW6CXH1_9BACT</name>
<dbReference type="SUPFAM" id="SSF53098">
    <property type="entry name" value="Ribonuclease H-like"/>
    <property type="match status" value="1"/>
</dbReference>
<dbReference type="Proteomes" id="UP001598114">
    <property type="component" value="Unassembled WGS sequence"/>
</dbReference>
<dbReference type="PANTHER" id="PTHR47515:SF1">
    <property type="entry name" value="BLR2054 PROTEIN"/>
    <property type="match status" value="1"/>
</dbReference>
<dbReference type="PANTHER" id="PTHR47515">
    <property type="entry name" value="LOW CALCIUM RESPONSE LOCUS PROTEIN T"/>
    <property type="match status" value="1"/>
</dbReference>
<dbReference type="InterPro" id="IPR009057">
    <property type="entry name" value="Homeodomain-like_sf"/>
</dbReference>
<dbReference type="Pfam" id="PF13276">
    <property type="entry name" value="HTH_21"/>
    <property type="match status" value="1"/>
</dbReference>
<feature type="domain" description="Integrase catalytic" evidence="1">
    <location>
        <begin position="182"/>
        <end position="362"/>
    </location>
</feature>
<dbReference type="NCBIfam" id="NF033516">
    <property type="entry name" value="transpos_IS3"/>
    <property type="match status" value="1"/>
</dbReference>
<gene>
    <name evidence="2" type="ORF">SKC38_05275</name>
</gene>